<reference evidence="2" key="1">
    <citation type="submission" date="2022-07" db="EMBL/GenBank/DDBJ databases">
        <title>Genome Sequence of Xylaria arbuscula.</title>
        <authorList>
            <person name="Buettner E."/>
        </authorList>
    </citation>
    <scope>NUCLEOTIDE SEQUENCE</scope>
    <source>
        <strain evidence="2">VT107</strain>
    </source>
</reference>
<dbReference type="Proteomes" id="UP001148614">
    <property type="component" value="Unassembled WGS sequence"/>
</dbReference>
<gene>
    <name evidence="2" type="ORF">NPX13_g9071</name>
</gene>
<organism evidence="2 3">
    <name type="scientific">Xylaria arbuscula</name>
    <dbReference type="NCBI Taxonomy" id="114810"/>
    <lineage>
        <taxon>Eukaryota</taxon>
        <taxon>Fungi</taxon>
        <taxon>Dikarya</taxon>
        <taxon>Ascomycota</taxon>
        <taxon>Pezizomycotina</taxon>
        <taxon>Sordariomycetes</taxon>
        <taxon>Xylariomycetidae</taxon>
        <taxon>Xylariales</taxon>
        <taxon>Xylariaceae</taxon>
        <taxon>Xylaria</taxon>
    </lineage>
</organism>
<dbReference type="AlphaFoldDB" id="A0A9W8N724"/>
<comment type="caution">
    <text evidence="2">The sequence shown here is derived from an EMBL/GenBank/DDBJ whole genome shotgun (WGS) entry which is preliminary data.</text>
</comment>
<evidence type="ECO:0000313" key="2">
    <source>
        <dbReference type="EMBL" id="KAJ3561105.1"/>
    </source>
</evidence>
<name>A0A9W8N724_9PEZI</name>
<accession>A0A9W8N724</accession>
<keyword evidence="1" id="KW-0732">Signal</keyword>
<proteinExistence type="predicted"/>
<keyword evidence="3" id="KW-1185">Reference proteome</keyword>
<evidence type="ECO:0000313" key="3">
    <source>
        <dbReference type="Proteomes" id="UP001148614"/>
    </source>
</evidence>
<evidence type="ECO:0008006" key="4">
    <source>
        <dbReference type="Google" id="ProtNLM"/>
    </source>
</evidence>
<feature type="chain" id="PRO_5040885040" description="Expansin-like EG45 domain-containing protein" evidence="1">
    <location>
        <begin position="24"/>
        <end position="254"/>
    </location>
</feature>
<evidence type="ECO:0000256" key="1">
    <source>
        <dbReference type="SAM" id="SignalP"/>
    </source>
</evidence>
<protein>
    <recommendedName>
        <fullName evidence="4">Expansin-like EG45 domain-containing protein</fullName>
    </recommendedName>
</protein>
<sequence length="254" mass="27321">MISSSTFVFSLSTLLSFSSLIGGQAGCGDYQCDGLYPQWLNVAEYENGDASQCVVGPNDNTFVEIMVEMCPCEDQTQVNQATYTGTNNVATVVNELGNNPISASTVYTLTQSFPIPYSAVAPGSEILVQPTILTNGQIYAMYGHWSWYQSFQVTKTTVQATTTVTVPLTSTTTATTTSTQVNTLLVPQSTTSTECDAATSTETVTVNPRRHTSTATKVIAITNTRYPPHATYCGGPVFQPTSRPETCNQPVEKK</sequence>
<feature type="signal peptide" evidence="1">
    <location>
        <begin position="1"/>
        <end position="23"/>
    </location>
</feature>
<dbReference type="EMBL" id="JANPWZ010002133">
    <property type="protein sequence ID" value="KAJ3561105.1"/>
    <property type="molecule type" value="Genomic_DNA"/>
</dbReference>